<evidence type="ECO:0000313" key="2">
    <source>
        <dbReference type="Proteomes" id="UP000537260"/>
    </source>
</evidence>
<dbReference type="EMBL" id="JACCFM010000001">
    <property type="protein sequence ID" value="NYJ20737.1"/>
    <property type="molecule type" value="Genomic_DNA"/>
</dbReference>
<sequence>MNRVDIVYGGSEYSLGGRTAESIQQEITAAMSAHTPYWLPVNRGGGRFEGAFLLISTGIPIAVVSTRVSSDVDDDAADDDAVFIDSD</sequence>
<organism evidence="1 2">
    <name type="scientific">Glaciibacter psychrotolerans</name>
    <dbReference type="NCBI Taxonomy" id="670054"/>
    <lineage>
        <taxon>Bacteria</taxon>
        <taxon>Bacillati</taxon>
        <taxon>Actinomycetota</taxon>
        <taxon>Actinomycetes</taxon>
        <taxon>Micrococcales</taxon>
        <taxon>Microbacteriaceae</taxon>
        <taxon>Glaciibacter</taxon>
    </lineage>
</organism>
<dbReference type="Proteomes" id="UP000537260">
    <property type="component" value="Unassembled WGS sequence"/>
</dbReference>
<dbReference type="AlphaFoldDB" id="A0A7Z0J6P2"/>
<gene>
    <name evidence="1" type="ORF">HNR05_002528</name>
</gene>
<evidence type="ECO:0000313" key="1">
    <source>
        <dbReference type="EMBL" id="NYJ20737.1"/>
    </source>
</evidence>
<protein>
    <submittedName>
        <fullName evidence="1">Uncharacterized protein</fullName>
    </submittedName>
</protein>
<name>A0A7Z0J6P2_9MICO</name>
<keyword evidence="2" id="KW-1185">Reference proteome</keyword>
<reference evidence="1 2" key="1">
    <citation type="submission" date="2020-07" db="EMBL/GenBank/DDBJ databases">
        <title>Sequencing the genomes of 1000 actinobacteria strains.</title>
        <authorList>
            <person name="Klenk H.-P."/>
        </authorList>
    </citation>
    <scope>NUCLEOTIDE SEQUENCE [LARGE SCALE GENOMIC DNA]</scope>
    <source>
        <strain evidence="1 2">LI1</strain>
    </source>
</reference>
<comment type="caution">
    <text evidence="1">The sequence shown here is derived from an EMBL/GenBank/DDBJ whole genome shotgun (WGS) entry which is preliminary data.</text>
</comment>
<accession>A0A7Z0J6P2</accession>
<dbReference type="RefSeq" id="WP_179579408.1">
    <property type="nucleotide sequence ID" value="NZ_JACCFM010000001.1"/>
</dbReference>
<proteinExistence type="predicted"/>